<name>A0A8B7NUS3_HYAAZ</name>
<evidence type="ECO:0000313" key="1">
    <source>
        <dbReference type="Proteomes" id="UP000694843"/>
    </source>
</evidence>
<dbReference type="SMART" id="SM00696">
    <property type="entry name" value="DM9"/>
    <property type="match status" value="2"/>
</dbReference>
<accession>A0A8B7NUS3</accession>
<gene>
    <name evidence="2" type="primary">LOC108674095</name>
</gene>
<reference evidence="2" key="1">
    <citation type="submission" date="2025-08" db="UniProtKB">
        <authorList>
            <consortium name="RefSeq"/>
        </authorList>
    </citation>
    <scope>IDENTIFICATION</scope>
</reference>
<dbReference type="GeneID" id="108674095"/>
<dbReference type="Pfam" id="PF11901">
    <property type="entry name" value="DM9"/>
    <property type="match status" value="1"/>
</dbReference>
<dbReference type="OrthoDB" id="2142040at2759"/>
<dbReference type="PANTHER" id="PTHR31649">
    <property type="entry name" value="AGAP009604-PA"/>
    <property type="match status" value="1"/>
</dbReference>
<dbReference type="RefSeq" id="XP_018017488.1">
    <property type="nucleotide sequence ID" value="XM_018161999.1"/>
</dbReference>
<sequence>MAAIQYKRPARWVPGHGGYLPHRPVCGGEGAHGPVYVGMAEHDGRYILGMIVPSEGVCYVPHDGEAIAKETYYVLGNPGAVTMCWVGASGGYVPSGALEGGRGEDGETLFIGRVMVDGVVSCGKVVPSRGVCLVPYGGAEHSHRDYEVLCSKNIPVKLI</sequence>
<dbReference type="PANTHER" id="PTHR31649:SF1">
    <property type="entry name" value="FARNESOIC ACID O-METHYL TRANSFERASE DOMAIN-CONTAINING PROTEIN"/>
    <property type="match status" value="1"/>
</dbReference>
<organism evidence="1 2">
    <name type="scientific">Hyalella azteca</name>
    <name type="common">Amphipod</name>
    <dbReference type="NCBI Taxonomy" id="294128"/>
    <lineage>
        <taxon>Eukaryota</taxon>
        <taxon>Metazoa</taxon>
        <taxon>Ecdysozoa</taxon>
        <taxon>Arthropoda</taxon>
        <taxon>Crustacea</taxon>
        <taxon>Multicrustacea</taxon>
        <taxon>Malacostraca</taxon>
        <taxon>Eumalacostraca</taxon>
        <taxon>Peracarida</taxon>
        <taxon>Amphipoda</taxon>
        <taxon>Senticaudata</taxon>
        <taxon>Talitrida</taxon>
        <taxon>Talitroidea</taxon>
        <taxon>Hyalellidae</taxon>
        <taxon>Hyalella</taxon>
    </lineage>
</organism>
<protein>
    <submittedName>
        <fullName evidence="2">Uncharacterized protein LOC108674095</fullName>
    </submittedName>
</protein>
<dbReference type="InterPro" id="IPR006616">
    <property type="entry name" value="DM9_repeat"/>
</dbReference>
<evidence type="ECO:0000313" key="2">
    <source>
        <dbReference type="RefSeq" id="XP_018017488.1"/>
    </source>
</evidence>
<dbReference type="Proteomes" id="UP000694843">
    <property type="component" value="Unplaced"/>
</dbReference>
<dbReference type="OMA" id="FNWIRSG"/>
<dbReference type="KEGG" id="hazt:108674095"/>
<keyword evidence="1" id="KW-1185">Reference proteome</keyword>
<dbReference type="AlphaFoldDB" id="A0A8B7NUS3"/>
<proteinExistence type="predicted"/>